<comment type="caution">
    <text evidence="2">The sequence shown here is derived from an EMBL/GenBank/DDBJ whole genome shotgun (WGS) entry which is preliminary data.</text>
</comment>
<dbReference type="Proteomes" id="UP001642409">
    <property type="component" value="Unassembled WGS sequence"/>
</dbReference>
<evidence type="ECO:0000313" key="4">
    <source>
        <dbReference type="Proteomes" id="UP001642409"/>
    </source>
</evidence>
<keyword evidence="1" id="KW-1133">Transmembrane helix</keyword>
<name>A0AA86NVZ5_9EUKA</name>
<accession>A0AA86NVZ5</accession>
<sequence length="540" mass="62444">MIWYQFVLSQTLNCLDFPSSSHLRSEQQKISFQLVVFINENCSQYIGERMTVTLNFINIVLPQSMGQYLQQFDYIGYQFITFQLDEDNYNKVKQISLVDFTIQFESSDILRGAIQTFEHTSIDSNCWNDVTFSVDRDWAFNISVVPIGCQISKSVLVSLEYFNASWMSIPIIPTTPTGTFAGYKTGDFDARTVFFFNSSSEGDTANAELIINFVELFKENFSIPLRLKVIENFGQIQNEFTADIQKLGNDLSVQSSPQTNCTLDTWYAYLVLYNTQQWLGVLNTIPNGYKIYSQQHIYDEAHEIDIISSFQLELSKFQNRQGILYYHHKTVELNDFQSYSYNSFLQLQDINGKMLAALYFSGFAYVPCFTSREQQWSSTQVCVNFFLHDTYTCRYRYLEKGITGVFVGEAANPDAPLDPTQRKTYFYMSITQPITESWFGNYNSICTDERNGTGNFQGENMTYGTFKQRLYDFGKYIQLQKTNLSMNCWIKTSSELEFITSWRNEMTFDAFKWVWIVMTGAIAVVGACVVFAIRSLKTLN</sequence>
<gene>
    <name evidence="2" type="ORF">HINF_LOCUS14093</name>
    <name evidence="3" type="ORF">HINF_LOCUS18033</name>
</gene>
<feature type="transmembrane region" description="Helical" evidence="1">
    <location>
        <begin position="513"/>
        <end position="533"/>
    </location>
</feature>
<evidence type="ECO:0000313" key="2">
    <source>
        <dbReference type="EMBL" id="CAI9926448.1"/>
    </source>
</evidence>
<keyword evidence="1" id="KW-0812">Transmembrane</keyword>
<proteinExistence type="predicted"/>
<reference evidence="2" key="1">
    <citation type="submission" date="2023-06" db="EMBL/GenBank/DDBJ databases">
        <authorList>
            <person name="Kurt Z."/>
        </authorList>
    </citation>
    <scope>NUCLEOTIDE SEQUENCE</scope>
</reference>
<dbReference type="EMBL" id="CAXDID020000046">
    <property type="protein sequence ID" value="CAL6002679.1"/>
    <property type="molecule type" value="Genomic_DNA"/>
</dbReference>
<dbReference type="AlphaFoldDB" id="A0AA86NVZ5"/>
<reference evidence="3 4" key="2">
    <citation type="submission" date="2024-07" db="EMBL/GenBank/DDBJ databases">
        <authorList>
            <person name="Akdeniz Z."/>
        </authorList>
    </citation>
    <scope>NUCLEOTIDE SEQUENCE [LARGE SCALE GENOMIC DNA]</scope>
</reference>
<organism evidence="2">
    <name type="scientific">Hexamita inflata</name>
    <dbReference type="NCBI Taxonomy" id="28002"/>
    <lineage>
        <taxon>Eukaryota</taxon>
        <taxon>Metamonada</taxon>
        <taxon>Diplomonadida</taxon>
        <taxon>Hexamitidae</taxon>
        <taxon>Hexamitinae</taxon>
        <taxon>Hexamita</taxon>
    </lineage>
</organism>
<keyword evidence="4" id="KW-1185">Reference proteome</keyword>
<evidence type="ECO:0008006" key="5">
    <source>
        <dbReference type="Google" id="ProtNLM"/>
    </source>
</evidence>
<evidence type="ECO:0000313" key="3">
    <source>
        <dbReference type="EMBL" id="CAL6002679.1"/>
    </source>
</evidence>
<dbReference type="EMBL" id="CATOUU010000369">
    <property type="protein sequence ID" value="CAI9926448.1"/>
    <property type="molecule type" value="Genomic_DNA"/>
</dbReference>
<evidence type="ECO:0000256" key="1">
    <source>
        <dbReference type="SAM" id="Phobius"/>
    </source>
</evidence>
<keyword evidence="1" id="KW-0472">Membrane</keyword>
<protein>
    <recommendedName>
        <fullName evidence="5">Transmembrane protein</fullName>
    </recommendedName>
</protein>